<dbReference type="RefSeq" id="WP_141821929.1">
    <property type="nucleotide sequence ID" value="NZ_BAAAQC010000013.1"/>
</dbReference>
<evidence type="ECO:0000259" key="2">
    <source>
        <dbReference type="Pfam" id="PF10988"/>
    </source>
</evidence>
<keyword evidence="1" id="KW-0732">Signal</keyword>
<dbReference type="OrthoDB" id="4868971at2"/>
<gene>
    <name evidence="3" type="ORF">FHX52_2242</name>
</gene>
<evidence type="ECO:0000313" key="4">
    <source>
        <dbReference type="Proteomes" id="UP000320085"/>
    </source>
</evidence>
<comment type="caution">
    <text evidence="3">The sequence shown here is derived from an EMBL/GenBank/DDBJ whole genome shotgun (WGS) entry which is preliminary data.</text>
</comment>
<dbReference type="Proteomes" id="UP000320085">
    <property type="component" value="Unassembled WGS sequence"/>
</dbReference>
<dbReference type="Gene3D" id="2.160.20.120">
    <property type="match status" value="2"/>
</dbReference>
<evidence type="ECO:0000256" key="1">
    <source>
        <dbReference type="SAM" id="SignalP"/>
    </source>
</evidence>
<sequence length="229" mass="22364">MSPKTSPTSLRHRALALAGALALTLLSSACSWGSTGGMVVGSGDVTSQTRSVPAFTEVEAGGGIQLELAQGPRKVVVTAQPNILEITTAEVSGSRLKLSTTSGYVSPQGLVVAVTAPRIEVVELSGGASGSGTTGRTDTLGLQMSGGARASFSGTTTNLDLGASGGAIPNLGDLKATNATVDLSGGVVATLTVSGSLKGSASGGVVVTLTRQPASSAVETSGGAVVRNP</sequence>
<feature type="domain" description="Putative auto-transporter adhesin head GIN" evidence="2">
    <location>
        <begin position="54"/>
        <end position="212"/>
    </location>
</feature>
<evidence type="ECO:0000313" key="3">
    <source>
        <dbReference type="EMBL" id="TQN49081.1"/>
    </source>
</evidence>
<dbReference type="AlphaFoldDB" id="A0A543PYG1"/>
<feature type="chain" id="PRO_5038796871" evidence="1">
    <location>
        <begin position="30"/>
        <end position="229"/>
    </location>
</feature>
<reference evidence="3 4" key="1">
    <citation type="submission" date="2019-06" db="EMBL/GenBank/DDBJ databases">
        <title>Sequencing the genomes of 1000 actinobacteria strains.</title>
        <authorList>
            <person name="Klenk H.-P."/>
        </authorList>
    </citation>
    <scope>NUCLEOTIDE SEQUENCE [LARGE SCALE GENOMIC DNA]</scope>
    <source>
        <strain evidence="3 4">DSM 21776</strain>
    </source>
</reference>
<dbReference type="Pfam" id="PF10988">
    <property type="entry name" value="DUF2807"/>
    <property type="match status" value="1"/>
</dbReference>
<dbReference type="PROSITE" id="PS51257">
    <property type="entry name" value="PROKAR_LIPOPROTEIN"/>
    <property type="match status" value="1"/>
</dbReference>
<feature type="signal peptide" evidence="1">
    <location>
        <begin position="1"/>
        <end position="29"/>
    </location>
</feature>
<protein>
    <submittedName>
        <fullName evidence="3">Putative autotransporter adhesin-like protein</fullName>
    </submittedName>
</protein>
<dbReference type="InterPro" id="IPR021255">
    <property type="entry name" value="DUF2807"/>
</dbReference>
<proteinExistence type="predicted"/>
<dbReference type="EMBL" id="VFQF01000001">
    <property type="protein sequence ID" value="TQN49081.1"/>
    <property type="molecule type" value="Genomic_DNA"/>
</dbReference>
<accession>A0A543PYG1</accession>
<organism evidence="3 4">
    <name type="scientific">Humibacillus xanthopallidus</name>
    <dbReference type="NCBI Taxonomy" id="412689"/>
    <lineage>
        <taxon>Bacteria</taxon>
        <taxon>Bacillati</taxon>
        <taxon>Actinomycetota</taxon>
        <taxon>Actinomycetes</taxon>
        <taxon>Micrococcales</taxon>
        <taxon>Intrasporangiaceae</taxon>
        <taxon>Humibacillus</taxon>
    </lineage>
</organism>
<name>A0A543PYG1_9MICO</name>